<dbReference type="PROSITE" id="PS51257">
    <property type="entry name" value="PROKAR_LIPOPROTEIN"/>
    <property type="match status" value="1"/>
</dbReference>
<dbReference type="Pfam" id="PF07811">
    <property type="entry name" value="TadE"/>
    <property type="match status" value="1"/>
</dbReference>
<name>A0A1H2X4T1_9BACL</name>
<protein>
    <submittedName>
        <fullName evidence="2">TadE-like protein</fullName>
    </submittedName>
</protein>
<gene>
    <name evidence="2" type="ORF">SAMN05444487_10785</name>
</gene>
<dbReference type="RefSeq" id="WP_177167960.1">
    <property type="nucleotide sequence ID" value="NZ_FNNQ01000007.1"/>
</dbReference>
<feature type="domain" description="TadE-like" evidence="1">
    <location>
        <begin position="9"/>
        <end position="50"/>
    </location>
</feature>
<evidence type="ECO:0000259" key="1">
    <source>
        <dbReference type="Pfam" id="PF07811"/>
    </source>
</evidence>
<dbReference type="InterPro" id="IPR012495">
    <property type="entry name" value="TadE-like_dom"/>
</dbReference>
<reference evidence="2 3" key="1">
    <citation type="submission" date="2016-10" db="EMBL/GenBank/DDBJ databases">
        <authorList>
            <person name="de Groot N.N."/>
        </authorList>
    </citation>
    <scope>NUCLEOTIDE SEQUENCE [LARGE SCALE GENOMIC DNA]</scope>
    <source>
        <strain evidence="2 3">DSM 45610</strain>
    </source>
</reference>
<evidence type="ECO:0000313" key="2">
    <source>
        <dbReference type="EMBL" id="SDW87913.1"/>
    </source>
</evidence>
<dbReference type="EMBL" id="FNNQ01000007">
    <property type="protein sequence ID" value="SDW87913.1"/>
    <property type="molecule type" value="Genomic_DNA"/>
</dbReference>
<dbReference type="Proteomes" id="UP000198534">
    <property type="component" value="Unassembled WGS sequence"/>
</dbReference>
<proteinExistence type="predicted"/>
<dbReference type="AlphaFoldDB" id="A0A1H2X4T1"/>
<evidence type="ECO:0000313" key="3">
    <source>
        <dbReference type="Proteomes" id="UP000198534"/>
    </source>
</evidence>
<organism evidence="2 3">
    <name type="scientific">Marininema mesophilum</name>
    <dbReference type="NCBI Taxonomy" id="1048340"/>
    <lineage>
        <taxon>Bacteria</taxon>
        <taxon>Bacillati</taxon>
        <taxon>Bacillota</taxon>
        <taxon>Bacilli</taxon>
        <taxon>Bacillales</taxon>
        <taxon>Thermoactinomycetaceae</taxon>
        <taxon>Marininema</taxon>
    </lineage>
</organism>
<sequence>MKIWRNRRGAITVEFVAILPLLLLTACFIWQMAICVMAVVETENTMRDQVRYAASTGNIKKAERDGKRDFGMAPDYYRLKTFDVYKKKRDNHIKVRAETKIRIIFLPSKEITYRSHKQAIIIN</sequence>
<keyword evidence="3" id="KW-1185">Reference proteome</keyword>
<dbReference type="STRING" id="1048340.SAMN05444487_10785"/>
<accession>A0A1H2X4T1</accession>